<evidence type="ECO:0000256" key="2">
    <source>
        <dbReference type="ARBA" id="ARBA00022517"/>
    </source>
</evidence>
<evidence type="ECO:0000313" key="9">
    <source>
        <dbReference type="EMBL" id="GJQ15162.1"/>
    </source>
</evidence>
<feature type="compositionally biased region" description="Basic and acidic residues" evidence="8">
    <location>
        <begin position="480"/>
        <end position="514"/>
    </location>
</feature>
<name>A0A9C7Q4W6_9RHOD</name>
<comment type="function">
    <text evidence="7">Involved in nucleolar processing of pre-18S ribosomal RNA.</text>
</comment>
<dbReference type="PANTHER" id="PTHR17039">
    <property type="entry name" value="U3 SMALL NUCLEOLAR RIBONUCLEOPROTEIN PROTEIN MPP10"/>
    <property type="match status" value="1"/>
</dbReference>
<dbReference type="Pfam" id="PF04006">
    <property type="entry name" value="Mpp10"/>
    <property type="match status" value="2"/>
</dbReference>
<feature type="region of interest" description="Disordered" evidence="8">
    <location>
        <begin position="422"/>
        <end position="531"/>
    </location>
</feature>
<evidence type="ECO:0000256" key="6">
    <source>
        <dbReference type="ARBA" id="ARBA00029455"/>
    </source>
</evidence>
<dbReference type="InterPro" id="IPR012173">
    <property type="entry name" value="Mpp10"/>
</dbReference>
<dbReference type="OrthoDB" id="445326at2759"/>
<evidence type="ECO:0000256" key="5">
    <source>
        <dbReference type="ARBA" id="ARBA00023274"/>
    </source>
</evidence>
<keyword evidence="10" id="KW-1185">Reference proteome</keyword>
<reference evidence="9" key="2">
    <citation type="submission" date="2022-01" db="EMBL/GenBank/DDBJ databases">
        <authorList>
            <person name="Hirooka S."/>
            <person name="Miyagishima S.Y."/>
        </authorList>
    </citation>
    <scope>NUCLEOTIDE SEQUENCE</scope>
    <source>
        <strain evidence="9">NBRC 102759</strain>
    </source>
</reference>
<evidence type="ECO:0000256" key="3">
    <source>
        <dbReference type="ARBA" id="ARBA00022552"/>
    </source>
</evidence>
<reference evidence="9" key="1">
    <citation type="journal article" date="2022" name="Proc. Natl. Acad. Sci. U.S.A.">
        <title>Life cycle and functional genomics of the unicellular red alga Galdieria for elucidating algal and plant evolution and industrial use.</title>
        <authorList>
            <person name="Hirooka S."/>
            <person name="Itabashi T."/>
            <person name="Ichinose T.M."/>
            <person name="Onuma R."/>
            <person name="Fujiwara T."/>
            <person name="Yamashita S."/>
            <person name="Jong L.W."/>
            <person name="Tomita R."/>
            <person name="Iwane A.H."/>
            <person name="Miyagishima S.Y."/>
        </authorList>
    </citation>
    <scope>NUCLEOTIDE SEQUENCE</scope>
    <source>
        <strain evidence="9">NBRC 102759</strain>
    </source>
</reference>
<evidence type="ECO:0000256" key="1">
    <source>
        <dbReference type="ARBA" id="ARBA00004604"/>
    </source>
</evidence>
<dbReference type="PANTHER" id="PTHR17039:SF0">
    <property type="entry name" value="U3 SMALL NUCLEOLAR RIBONUCLEOPROTEIN PROTEIN MPP10"/>
    <property type="match status" value="1"/>
</dbReference>
<dbReference type="GO" id="GO:0006364">
    <property type="term" value="P:rRNA processing"/>
    <property type="evidence" value="ECO:0007669"/>
    <property type="project" value="UniProtKB-KW"/>
</dbReference>
<feature type="compositionally biased region" description="Basic and acidic residues" evidence="8">
    <location>
        <begin position="430"/>
        <end position="444"/>
    </location>
</feature>
<keyword evidence="3 7" id="KW-0698">rRNA processing</keyword>
<sequence>MTEAPWTTDNLPSEIDIVERKPETIECWKVWLKTLFDRQTKKPYGFQLLGPLAQLYVQGFQVEQIWEQLQLRNRPLLRFVTKKLQQWEVQFKESGKQNEQTYNQNLKEETEDNMDAVKDDHLSDEQTQEMEETREKNETQLANQEYGNINEEQEDKFFSYEELAKVADREELYEETNNVQDDDEDLWQEELYNNESGGETEEQEYHYEEFFDQSNVQNTTNSNKNNNSVDPTDEKIKQLEEKYIGNKHWSMLGEVRASQRPVNSALDIELDFDSAMRQRKVDKSDEEVGAVSTLEERIKRRIVESAYDDVIRAKPTETSRPTVVELTQDKDRRGLSELYEEQFLLQTQGSQSKQQDKRHDEIEELFKELTTKLDALSNFHYTPHPAPPELKVIPSNLPSIVAEEAVPEVLGDGDLLAPEQIYKPVSNQENKTKDASQITSEDRKRWRRKRKRAGKRAKLRKEWEAKIAHQQHKISSTKQQRKDAMKTLETLKHTSRGIKIDRKANTHKEEDHQRETKRRVGQKVHSSSLKL</sequence>
<dbReference type="GO" id="GO:0032040">
    <property type="term" value="C:small-subunit processome"/>
    <property type="evidence" value="ECO:0007669"/>
    <property type="project" value="TreeGrafter"/>
</dbReference>
<proteinExistence type="inferred from homology"/>
<keyword evidence="4 7" id="KW-0539">Nucleus</keyword>
<comment type="caution">
    <text evidence="9">The sequence shown here is derived from an EMBL/GenBank/DDBJ whole genome shotgun (WGS) entry which is preliminary data.</text>
</comment>
<feature type="compositionally biased region" description="Basic residues" evidence="8">
    <location>
        <begin position="445"/>
        <end position="459"/>
    </location>
</feature>
<protein>
    <recommendedName>
        <fullName evidence="7">U3 small nucleolar ribonucleoprotein protein MPP10</fullName>
    </recommendedName>
</protein>
<organism evidence="9 10">
    <name type="scientific">Galdieria partita</name>
    <dbReference type="NCBI Taxonomy" id="83374"/>
    <lineage>
        <taxon>Eukaryota</taxon>
        <taxon>Rhodophyta</taxon>
        <taxon>Bangiophyceae</taxon>
        <taxon>Galdieriales</taxon>
        <taxon>Galdieriaceae</taxon>
        <taxon>Galdieria</taxon>
    </lineage>
</organism>
<evidence type="ECO:0000256" key="7">
    <source>
        <dbReference type="PIRNR" id="PIRNR017300"/>
    </source>
</evidence>
<evidence type="ECO:0000313" key="10">
    <source>
        <dbReference type="Proteomes" id="UP001061958"/>
    </source>
</evidence>
<evidence type="ECO:0000256" key="4">
    <source>
        <dbReference type="ARBA" id="ARBA00023242"/>
    </source>
</evidence>
<dbReference type="EMBL" id="BQMJ01000065">
    <property type="protein sequence ID" value="GJQ15162.1"/>
    <property type="molecule type" value="Genomic_DNA"/>
</dbReference>
<dbReference type="PIRSF" id="PIRSF017300">
    <property type="entry name" value="snoRNP_Mpp10"/>
    <property type="match status" value="1"/>
</dbReference>
<dbReference type="GO" id="GO:0005732">
    <property type="term" value="C:sno(s)RNA-containing ribonucleoprotein complex"/>
    <property type="evidence" value="ECO:0007669"/>
    <property type="project" value="UniProtKB-UniRule"/>
</dbReference>
<keyword evidence="2 7" id="KW-0690">Ribosome biogenesis</keyword>
<dbReference type="AlphaFoldDB" id="A0A9C7Q4W6"/>
<comment type="similarity">
    <text evidence="6 7">Belongs to the MPP10 family.</text>
</comment>
<evidence type="ECO:0000256" key="8">
    <source>
        <dbReference type="SAM" id="MobiDB-lite"/>
    </source>
</evidence>
<comment type="subcellular location">
    <subcellularLocation>
        <location evidence="1 7">Nucleus</location>
        <location evidence="1 7">Nucleolus</location>
    </subcellularLocation>
</comment>
<dbReference type="GO" id="GO:0034457">
    <property type="term" value="C:Mpp10 complex"/>
    <property type="evidence" value="ECO:0007669"/>
    <property type="project" value="UniProtKB-UniRule"/>
</dbReference>
<dbReference type="Proteomes" id="UP001061958">
    <property type="component" value="Unassembled WGS sequence"/>
</dbReference>
<keyword evidence="5 7" id="KW-0687">Ribonucleoprotein</keyword>
<gene>
    <name evidence="9" type="ORF">GpartN1_g6953.t1</name>
</gene>
<accession>A0A9C7Q4W6</accession>